<name>A0A866D2E5_9CAUD</name>
<dbReference type="EMBL" id="MT682390">
    <property type="protein sequence ID" value="QOC54394.1"/>
    <property type="molecule type" value="Genomic_DNA"/>
</dbReference>
<sequence length="103" mass="11086">MSKTMSFTYTATHTGTAVVPAAIVAEILGNLKDPEFRKGEPVVDAMRKVQAAEGDEAAIALFVKSSLRHAARTAANDLQEEAFGLMHLRMSPTIVTLTKKEAL</sequence>
<dbReference type="Proteomes" id="UP000663020">
    <property type="component" value="Segment"/>
</dbReference>
<accession>A0A866D2E5</accession>
<reference evidence="1 2" key="1">
    <citation type="journal article" date="2020" name="bioRxiv">
        <title>Dynamics of infection in a novel group of promiscuous phages and hosts of multiple bacterial genera retrieved from river communities.</title>
        <authorList>
            <person name="Cazares D."/>
            <person name="Cazares A."/>
            <person name="Figueroa W."/>
            <person name="Guarneros G."/>
            <person name="Edwards R.A."/>
            <person name="Vinuesa P."/>
        </authorList>
    </citation>
    <scope>NUCLEOTIDE SEQUENCE [LARGE SCALE GENOMIC DNA]</scope>
</reference>
<protein>
    <submittedName>
        <fullName evidence="1">Uncharacterized protein</fullName>
    </submittedName>
</protein>
<proteinExistence type="predicted"/>
<keyword evidence="2" id="KW-1185">Reference proteome</keyword>
<evidence type="ECO:0000313" key="2">
    <source>
        <dbReference type="Proteomes" id="UP000663020"/>
    </source>
</evidence>
<gene>
    <name evidence="1" type="ORF">Atoyac15_30</name>
</gene>
<organism evidence="1 2">
    <name type="scientific">Aeromonas phage Atoyac15</name>
    <dbReference type="NCBI Taxonomy" id="2767551"/>
    <lineage>
        <taxon>Viruses</taxon>
        <taxon>Duplodnaviria</taxon>
        <taxon>Heunggongvirae</taxon>
        <taxon>Uroviricota</taxon>
        <taxon>Caudoviricetes</taxon>
        <taxon>Autographivirales</taxon>
        <taxon>Autonotataviridae</taxon>
        <taxon>Melnykvirinae</taxon>
        <taxon>Atoyacvirus</taxon>
        <taxon>Atoyacvirus atoyac15</taxon>
    </lineage>
</organism>
<evidence type="ECO:0000313" key="1">
    <source>
        <dbReference type="EMBL" id="QOC54394.1"/>
    </source>
</evidence>